<dbReference type="InterPro" id="IPR015919">
    <property type="entry name" value="Cadherin-like_sf"/>
</dbReference>
<dbReference type="EMBL" id="CP097463">
    <property type="protein sequence ID" value="WAX58670.1"/>
    <property type="molecule type" value="Genomic_DNA"/>
</dbReference>
<keyword evidence="2" id="KW-0812">Transmembrane</keyword>
<name>A0ABY7K3A0_9ACTN</name>
<dbReference type="SUPFAM" id="SSF49313">
    <property type="entry name" value="Cadherin-like"/>
    <property type="match status" value="1"/>
</dbReference>
<feature type="domain" description="HYR" evidence="3">
    <location>
        <begin position="306"/>
        <end position="399"/>
    </location>
</feature>
<dbReference type="InterPro" id="IPR013783">
    <property type="entry name" value="Ig-like_fold"/>
</dbReference>
<gene>
    <name evidence="4" type="ORF">M6B22_07870</name>
</gene>
<protein>
    <submittedName>
        <fullName evidence="4">Ig domain-containing protein</fullName>
    </submittedName>
</protein>
<dbReference type="Gene3D" id="2.60.40.10">
    <property type="entry name" value="Immunoglobulins"/>
    <property type="match status" value="5"/>
</dbReference>
<dbReference type="InterPro" id="IPR003410">
    <property type="entry name" value="HYR_dom"/>
</dbReference>
<dbReference type="RefSeq" id="WP_269445213.1">
    <property type="nucleotide sequence ID" value="NZ_CP097463.1"/>
</dbReference>
<feature type="transmembrane region" description="Helical" evidence="2">
    <location>
        <begin position="23"/>
        <end position="47"/>
    </location>
</feature>
<keyword evidence="2" id="KW-1133">Transmembrane helix</keyword>
<dbReference type="Proteomes" id="UP001164693">
    <property type="component" value="Chromosome"/>
</dbReference>
<proteinExistence type="predicted"/>
<keyword evidence="2" id="KW-0472">Membrane</keyword>
<reference evidence="4" key="1">
    <citation type="submission" date="2022-05" db="EMBL/GenBank/DDBJ databases">
        <title>Jatrophihabitans sp. SB3-54 whole genome sequence.</title>
        <authorList>
            <person name="Suh M.K."/>
            <person name="Eom M.K."/>
            <person name="Kim J.S."/>
            <person name="Kim H.S."/>
            <person name="Do H.E."/>
            <person name="Shin Y.K."/>
            <person name="Lee J.-S."/>
        </authorList>
    </citation>
    <scope>NUCLEOTIDE SEQUENCE</scope>
    <source>
        <strain evidence="4">SB3-54</strain>
    </source>
</reference>
<sequence length="748" mass="75521">MAARLSLRSLLARRRRASDEDGFVLLESIVAISIITIIMSALGVMFLGTMASANQQRAKQGAIQVADSTLETLRGLHPSSLISGRDQSSVSAQFGAATTLVAPWLATMDQAYDTAAAAGSGATAKVPTSPTTVKPNTISYAVNQYLGSCYLNTDVTNSNCVPKAQAPAGAAEFVRAVIAVSWTGAHCNLASCSYVTATLLSPMSDPVFKLNQPLPAAPVLASSTTLSYAVGDDVLADPSAQLTVASGGVPQFFWAITSGALPTGVTMSTLGQLSGSPDLSTANKTFTMTVKITDAFLRSDTGTLVIKVLPPLVATCPANQSAFYNESVGTVSATATGGTGTGYTWSDPGTSLPPGLSISSAGAITGKPTTVGTYPVTVKVADSSGTRTKTCSFQWTVNYRPLGVTNPGPQVSTVGAAPSPAVQLLASGGSGQYTWTATGLPAGLSLTSGGLITGAATTVGTTSVTATVTDTKAGFTQQLTFAWTVAAKPTVKAIADQTSTQTGTVTVPVTTTCDNTPCTYTLNNAPAGLTATASAIGGTITGAAGSYSSVTLTVKDADGVSVTSPPFSWTVNPAPSITDPGDQEVAPNGTVGLTLSTAGGTGGLTLTASGLPTWLSMDATGKFTGTAPATRGAAGTVIVKATDSLGVSASISIKWYVDDLKWTTIPDQSTQHSTSRTTRSGSLSLSGYVLGGSGTKSYALVSPPAWMSLSGSTISVTAPTSTTSKTITVKVGDGTGYSVTTSFTWTIT</sequence>
<evidence type="ECO:0000313" key="4">
    <source>
        <dbReference type="EMBL" id="WAX58670.1"/>
    </source>
</evidence>
<dbReference type="Pfam" id="PF05345">
    <property type="entry name" value="He_PIG"/>
    <property type="match status" value="5"/>
</dbReference>
<evidence type="ECO:0000256" key="2">
    <source>
        <dbReference type="SAM" id="Phobius"/>
    </source>
</evidence>
<evidence type="ECO:0000256" key="1">
    <source>
        <dbReference type="ARBA" id="ARBA00022737"/>
    </source>
</evidence>
<evidence type="ECO:0000313" key="5">
    <source>
        <dbReference type="Proteomes" id="UP001164693"/>
    </source>
</evidence>
<keyword evidence="1" id="KW-0677">Repeat</keyword>
<evidence type="ECO:0000259" key="3">
    <source>
        <dbReference type="PROSITE" id="PS50825"/>
    </source>
</evidence>
<organism evidence="4 5">
    <name type="scientific">Jatrophihabitans cynanchi</name>
    <dbReference type="NCBI Taxonomy" id="2944128"/>
    <lineage>
        <taxon>Bacteria</taxon>
        <taxon>Bacillati</taxon>
        <taxon>Actinomycetota</taxon>
        <taxon>Actinomycetes</taxon>
        <taxon>Jatrophihabitantales</taxon>
        <taxon>Jatrophihabitantaceae</taxon>
        <taxon>Jatrophihabitans</taxon>
    </lineage>
</organism>
<dbReference type="PROSITE" id="PS50825">
    <property type="entry name" value="HYR"/>
    <property type="match status" value="1"/>
</dbReference>
<accession>A0ABY7K3A0</accession>
<keyword evidence="5" id="KW-1185">Reference proteome</keyword>